<keyword evidence="4" id="KW-1185">Reference proteome</keyword>
<feature type="compositionally biased region" description="Low complexity" evidence="1">
    <location>
        <begin position="142"/>
        <end position="176"/>
    </location>
</feature>
<sequence>MRIPFSLLFAIVLSLDAFAAPVPNVDAVNEFALEARKAKVATKKVPVKAKAPAVKAKPPPKKVAPKPAKPAAAPKPVAKKPAVAPKPVAKKPAVAPKSVAKKPTVAPKPVAKKPAVAAKPVAKKPVAKPAVAPKPVAKKPAAKPAVAPKPVAKKPAVAPKPVAKKPVTQPAVAPKPVAKKPVTKPAVAPKPVAKKPAAKPATAPKPVAKKPLTAPAKKPAAKAPVAKPPAKAAPPATKPSAKPVASAKATPAAKVPASCAVRKKKPAGKARADAEDLTARASTPITACGVDIRASNAVTLCKQQTVTFTFANDELVKTKLTRRVKNDDDEDFVPDDEPGSPECDHVLELQVLKKTLESSGGVCETMDAMIASPNSGLTADDKADFMADIKAAINGKSNLFFLDDKLNQVKRDEVTASLKGQAPKASLQTDLSKQRIAVNDYLTDTSVKGPSTRLATKLDTLIGTMLTKVQTDALANIKSCGGSPADEAKVKAAKAGLKTPPTITSAWNNVLSHVADQAEI</sequence>
<dbReference type="Proteomes" id="UP001218218">
    <property type="component" value="Unassembled WGS sequence"/>
</dbReference>
<gene>
    <name evidence="3" type="ORF">DFH08DRAFT_213964</name>
</gene>
<dbReference type="AlphaFoldDB" id="A0AAD6ZZ72"/>
<protein>
    <submittedName>
        <fullName evidence="3">Uncharacterized protein</fullName>
    </submittedName>
</protein>
<evidence type="ECO:0000313" key="3">
    <source>
        <dbReference type="EMBL" id="KAJ7346414.1"/>
    </source>
</evidence>
<accession>A0AAD6ZZ72</accession>
<proteinExistence type="predicted"/>
<name>A0AAD6ZZ72_9AGAR</name>
<feature type="signal peptide" evidence="2">
    <location>
        <begin position="1"/>
        <end position="19"/>
    </location>
</feature>
<feature type="compositionally biased region" description="Low complexity" evidence="1">
    <location>
        <begin position="198"/>
        <end position="257"/>
    </location>
</feature>
<organism evidence="3 4">
    <name type="scientific">Mycena albidolilacea</name>
    <dbReference type="NCBI Taxonomy" id="1033008"/>
    <lineage>
        <taxon>Eukaryota</taxon>
        <taxon>Fungi</taxon>
        <taxon>Dikarya</taxon>
        <taxon>Basidiomycota</taxon>
        <taxon>Agaricomycotina</taxon>
        <taxon>Agaricomycetes</taxon>
        <taxon>Agaricomycetidae</taxon>
        <taxon>Agaricales</taxon>
        <taxon>Marasmiineae</taxon>
        <taxon>Mycenaceae</taxon>
        <taxon>Mycena</taxon>
    </lineage>
</organism>
<feature type="compositionally biased region" description="Low complexity" evidence="1">
    <location>
        <begin position="65"/>
        <end position="120"/>
    </location>
</feature>
<keyword evidence="2" id="KW-0732">Signal</keyword>
<feature type="chain" id="PRO_5042257537" evidence="2">
    <location>
        <begin position="20"/>
        <end position="520"/>
    </location>
</feature>
<evidence type="ECO:0000256" key="2">
    <source>
        <dbReference type="SAM" id="SignalP"/>
    </source>
</evidence>
<evidence type="ECO:0000313" key="4">
    <source>
        <dbReference type="Proteomes" id="UP001218218"/>
    </source>
</evidence>
<evidence type="ECO:0000256" key="1">
    <source>
        <dbReference type="SAM" id="MobiDB-lite"/>
    </source>
</evidence>
<dbReference type="EMBL" id="JARIHO010000021">
    <property type="protein sequence ID" value="KAJ7346414.1"/>
    <property type="molecule type" value="Genomic_DNA"/>
</dbReference>
<reference evidence="3" key="1">
    <citation type="submission" date="2023-03" db="EMBL/GenBank/DDBJ databases">
        <title>Massive genome expansion in bonnet fungi (Mycena s.s.) driven by repeated elements and novel gene families across ecological guilds.</title>
        <authorList>
            <consortium name="Lawrence Berkeley National Laboratory"/>
            <person name="Harder C.B."/>
            <person name="Miyauchi S."/>
            <person name="Viragh M."/>
            <person name="Kuo A."/>
            <person name="Thoen E."/>
            <person name="Andreopoulos B."/>
            <person name="Lu D."/>
            <person name="Skrede I."/>
            <person name="Drula E."/>
            <person name="Henrissat B."/>
            <person name="Morin E."/>
            <person name="Kohler A."/>
            <person name="Barry K."/>
            <person name="LaButti K."/>
            <person name="Morin E."/>
            <person name="Salamov A."/>
            <person name="Lipzen A."/>
            <person name="Mereny Z."/>
            <person name="Hegedus B."/>
            <person name="Baldrian P."/>
            <person name="Stursova M."/>
            <person name="Weitz H."/>
            <person name="Taylor A."/>
            <person name="Grigoriev I.V."/>
            <person name="Nagy L.G."/>
            <person name="Martin F."/>
            <person name="Kauserud H."/>
        </authorList>
    </citation>
    <scope>NUCLEOTIDE SEQUENCE</scope>
    <source>
        <strain evidence="3">CBHHK002</strain>
    </source>
</reference>
<feature type="region of interest" description="Disordered" evidence="1">
    <location>
        <begin position="42"/>
        <end position="277"/>
    </location>
</feature>
<comment type="caution">
    <text evidence="3">The sequence shown here is derived from an EMBL/GenBank/DDBJ whole genome shotgun (WGS) entry which is preliminary data.</text>
</comment>